<dbReference type="EMBL" id="LR134384">
    <property type="protein sequence ID" value="VEH16467.1"/>
    <property type="molecule type" value="Genomic_DNA"/>
</dbReference>
<dbReference type="Proteomes" id="UP000274578">
    <property type="component" value="Chromosome 1"/>
</dbReference>
<evidence type="ECO:0000313" key="2">
    <source>
        <dbReference type="Proteomes" id="UP000274578"/>
    </source>
</evidence>
<evidence type="ECO:0000313" key="1">
    <source>
        <dbReference type="EMBL" id="VEH16467.1"/>
    </source>
</evidence>
<gene>
    <name evidence="1" type="ORF">NCTC13071_02492</name>
</gene>
<organism evidence="1 2">
    <name type="scientific">Segatella oris</name>
    <dbReference type="NCBI Taxonomy" id="28135"/>
    <lineage>
        <taxon>Bacteria</taxon>
        <taxon>Pseudomonadati</taxon>
        <taxon>Bacteroidota</taxon>
        <taxon>Bacteroidia</taxon>
        <taxon>Bacteroidales</taxon>
        <taxon>Prevotellaceae</taxon>
        <taxon>Segatella</taxon>
    </lineage>
</organism>
<reference evidence="1 2" key="1">
    <citation type="submission" date="2018-12" db="EMBL/GenBank/DDBJ databases">
        <authorList>
            <consortium name="Pathogen Informatics"/>
        </authorList>
    </citation>
    <scope>NUCLEOTIDE SEQUENCE [LARGE SCALE GENOMIC DNA]</scope>
    <source>
        <strain evidence="1 2">NCTC13071</strain>
    </source>
</reference>
<protein>
    <submittedName>
        <fullName evidence="1">Uncharacterized protein</fullName>
    </submittedName>
</protein>
<dbReference type="AlphaFoldDB" id="A0A448L8Z5"/>
<accession>A0A448L8Z5</accession>
<proteinExistence type="predicted"/>
<dbReference type="KEGG" id="poc:NCTC13071_02492"/>
<sequence length="87" mass="9518">MHTFCFLCIKTAHFEVICAVCRDIVGLFLCGNMNGSGDRIALLRQLKELIWEKGLPHSVFSLAFHGSATCVISSCNLRQVSVQSASS</sequence>
<name>A0A448L8Z5_9BACT</name>